<name>A0ABP3VCK1_9FLAO</name>
<dbReference type="Proteomes" id="UP001500185">
    <property type="component" value="Unassembled WGS sequence"/>
</dbReference>
<dbReference type="InterPro" id="IPR011250">
    <property type="entry name" value="OMP/PagP_B-barrel"/>
</dbReference>
<feature type="transmembrane region" description="Helical" evidence="1">
    <location>
        <begin position="43"/>
        <end position="68"/>
    </location>
</feature>
<proteinExistence type="predicted"/>
<comment type="caution">
    <text evidence="2">The sequence shown here is derived from an EMBL/GenBank/DDBJ whole genome shotgun (WGS) entry which is preliminary data.</text>
</comment>
<evidence type="ECO:0008006" key="4">
    <source>
        <dbReference type="Google" id="ProtNLM"/>
    </source>
</evidence>
<dbReference type="RefSeq" id="WP_224453089.1">
    <property type="nucleotide sequence ID" value="NZ_BAAAGG010000005.1"/>
</dbReference>
<dbReference type="EMBL" id="BAAAGG010000005">
    <property type="protein sequence ID" value="GAA0753290.1"/>
    <property type="molecule type" value="Genomic_DNA"/>
</dbReference>
<evidence type="ECO:0000313" key="3">
    <source>
        <dbReference type="Proteomes" id="UP001500185"/>
    </source>
</evidence>
<organism evidence="2 3">
    <name type="scientific">Psychroflexus lacisalsi</name>
    <dbReference type="NCBI Taxonomy" id="503928"/>
    <lineage>
        <taxon>Bacteria</taxon>
        <taxon>Pseudomonadati</taxon>
        <taxon>Bacteroidota</taxon>
        <taxon>Flavobacteriia</taxon>
        <taxon>Flavobacteriales</taxon>
        <taxon>Flavobacteriaceae</taxon>
        <taxon>Psychroflexus</taxon>
    </lineage>
</organism>
<reference evidence="3" key="1">
    <citation type="journal article" date="2019" name="Int. J. Syst. Evol. Microbiol.">
        <title>The Global Catalogue of Microorganisms (GCM) 10K type strain sequencing project: providing services to taxonomists for standard genome sequencing and annotation.</title>
        <authorList>
            <consortium name="The Broad Institute Genomics Platform"/>
            <consortium name="The Broad Institute Genome Sequencing Center for Infectious Disease"/>
            <person name="Wu L."/>
            <person name="Ma J."/>
        </authorList>
    </citation>
    <scope>NUCLEOTIDE SEQUENCE [LARGE SCALE GENOMIC DNA]</scope>
    <source>
        <strain evidence="3">JCM 16231</strain>
    </source>
</reference>
<evidence type="ECO:0000256" key="1">
    <source>
        <dbReference type="SAM" id="Phobius"/>
    </source>
</evidence>
<protein>
    <recommendedName>
        <fullName evidence="4">Outer membrane protein beta-barrel domain-containing protein</fullName>
    </recommendedName>
</protein>
<keyword evidence="1" id="KW-0472">Membrane</keyword>
<keyword evidence="3" id="KW-1185">Reference proteome</keyword>
<sequence>MKSSKPIERLFQEGLNDLQTSPSPKVWKGIEEKLSGRKKKKRFAAFWWQVASVAAILLIFSSIGAFYFQNAETKSSVSSKENSEIKRNLNSIVVTPAQYRFTSVSTALSSFENDIENSLAFQLEVPKSVIESPKLADAEGDDAINPQVTGISSSYVNQLVKAELKYLQNLRIASNLLSNELKEDLTLGDNVEKKSLFDAIEEEPFLVVEDDKQIYKPWELTPNVAPVFMNSFSGGNPIEASLQGKTTSNPNVSYGINVAYAINKKIKIRTGVNQVAMGYNTQDVILSTTSSSFSSDNSNNPNIKNDILTEVTLVSATNRRVGGRNATMSDPGNSSFLSSTSEYNSIGSLNHELGFVEVPVEIEYAIIDKKIGLHVLGGASTYLLNNNEIFFEEGGRSSSIGEAENLNSFSFSANLGLGLDYNFSETLSLNLEPKFLYQINTFQDTDSSFQPYFFGIYSGIRFKF</sequence>
<keyword evidence="1" id="KW-0812">Transmembrane</keyword>
<accession>A0ABP3VCK1</accession>
<gene>
    <name evidence="2" type="ORF">GCM10009433_05260</name>
</gene>
<keyword evidence="1" id="KW-1133">Transmembrane helix</keyword>
<evidence type="ECO:0000313" key="2">
    <source>
        <dbReference type="EMBL" id="GAA0753290.1"/>
    </source>
</evidence>
<dbReference type="SUPFAM" id="SSF56925">
    <property type="entry name" value="OMPA-like"/>
    <property type="match status" value="1"/>
</dbReference>